<dbReference type="AlphaFoldDB" id="A0A402CZV3"/>
<dbReference type="GO" id="GO:0046872">
    <property type="term" value="F:metal ion binding"/>
    <property type="evidence" value="ECO:0007669"/>
    <property type="project" value="UniProtKB-KW"/>
</dbReference>
<dbReference type="Pfam" id="PF10396">
    <property type="entry name" value="TrmE_N"/>
    <property type="match status" value="1"/>
</dbReference>
<dbReference type="GO" id="GO:0005829">
    <property type="term" value="C:cytosol"/>
    <property type="evidence" value="ECO:0007669"/>
    <property type="project" value="TreeGrafter"/>
</dbReference>
<name>A0A402CZV3_9BACT</name>
<dbReference type="PRINTS" id="PR00326">
    <property type="entry name" value="GTP1OBG"/>
</dbReference>
<dbReference type="NCBIfam" id="TIGR00231">
    <property type="entry name" value="small_GTP"/>
    <property type="match status" value="1"/>
</dbReference>
<reference evidence="12 13" key="1">
    <citation type="journal article" date="2019" name="Int. J. Syst. Evol. Microbiol.">
        <title>Capsulimonas corticalis gen. nov., sp. nov., an aerobic capsulated bacterium, of a novel bacterial order, Capsulimonadales ord. nov., of the class Armatimonadia of the phylum Armatimonadetes.</title>
        <authorList>
            <person name="Li J."/>
            <person name="Kudo C."/>
            <person name="Tonouchi A."/>
        </authorList>
    </citation>
    <scope>NUCLEOTIDE SEQUENCE [LARGE SCALE GENOMIC DNA]</scope>
    <source>
        <strain evidence="12 13">AX-7</strain>
    </source>
</reference>
<dbReference type="Pfam" id="PF01926">
    <property type="entry name" value="MMR_HSR1"/>
    <property type="match status" value="1"/>
</dbReference>
<evidence type="ECO:0000256" key="10">
    <source>
        <dbReference type="HAMAP-Rule" id="MF_00379"/>
    </source>
</evidence>
<dbReference type="KEGG" id="ccot:CCAX7_59170"/>
<organism evidence="12 13">
    <name type="scientific">Capsulimonas corticalis</name>
    <dbReference type="NCBI Taxonomy" id="2219043"/>
    <lineage>
        <taxon>Bacteria</taxon>
        <taxon>Bacillati</taxon>
        <taxon>Armatimonadota</taxon>
        <taxon>Armatimonadia</taxon>
        <taxon>Capsulimonadales</taxon>
        <taxon>Capsulimonadaceae</taxon>
        <taxon>Capsulimonas</taxon>
    </lineage>
</organism>
<dbReference type="FunFam" id="3.40.50.300:FF:001376">
    <property type="entry name" value="tRNA modification GTPase MnmE"/>
    <property type="match status" value="1"/>
</dbReference>
<dbReference type="FunCoup" id="A0A402CZV3">
    <property type="interactions" value="493"/>
</dbReference>
<feature type="binding site" evidence="10">
    <location>
        <position position="99"/>
    </location>
    <ligand>
        <name>(6S)-5-formyl-5,6,7,8-tetrahydrofolate</name>
        <dbReference type="ChEBI" id="CHEBI:57457"/>
    </ligand>
</feature>
<feature type="binding site" evidence="10">
    <location>
        <position position="264"/>
    </location>
    <ligand>
        <name>K(+)</name>
        <dbReference type="ChEBI" id="CHEBI:29103"/>
    </ligand>
</feature>
<evidence type="ECO:0000256" key="11">
    <source>
        <dbReference type="RuleBase" id="RU003313"/>
    </source>
</evidence>
<evidence type="ECO:0000256" key="9">
    <source>
        <dbReference type="ARBA" id="ARBA00023134"/>
    </source>
</evidence>
<dbReference type="HAMAP" id="MF_00379">
    <property type="entry name" value="GTPase_MnmE"/>
    <property type="match status" value="1"/>
</dbReference>
<protein>
    <recommendedName>
        <fullName evidence="10">tRNA modification GTPase MnmE</fullName>
        <ecNumber evidence="10">3.6.-.-</ecNumber>
    </recommendedName>
</protein>
<feature type="binding site" evidence="10">
    <location>
        <position position="268"/>
    </location>
    <ligand>
        <name>Mg(2+)</name>
        <dbReference type="ChEBI" id="CHEBI:18420"/>
    </ligand>
</feature>
<dbReference type="InterPro" id="IPR025867">
    <property type="entry name" value="MnmE_helical"/>
</dbReference>
<comment type="subunit">
    <text evidence="10">Homodimer. Heterotetramer of two MnmE and two MnmG subunits.</text>
</comment>
<dbReference type="NCBIfam" id="NF003661">
    <property type="entry name" value="PRK05291.1-3"/>
    <property type="match status" value="1"/>
</dbReference>
<keyword evidence="4 10" id="KW-0479">Metal-binding</keyword>
<evidence type="ECO:0000256" key="6">
    <source>
        <dbReference type="ARBA" id="ARBA00022801"/>
    </source>
</evidence>
<evidence type="ECO:0000256" key="7">
    <source>
        <dbReference type="ARBA" id="ARBA00022842"/>
    </source>
</evidence>
<evidence type="ECO:0000256" key="2">
    <source>
        <dbReference type="ARBA" id="ARBA00022490"/>
    </source>
</evidence>
<dbReference type="PANTHER" id="PTHR42714">
    <property type="entry name" value="TRNA MODIFICATION GTPASE GTPBP3"/>
    <property type="match status" value="1"/>
</dbReference>
<sequence>MTLEPRYNPQVTPSLDDTICSLATPPGVGGIGVIRISGPAAFAVADAVTRRPRSVPSASFAGHTLHRADVLAQDGSVIDDVLLAIFHAPRSYTGENVVEVSAHGGPVPLRRILSRLLTHGARLAQPGEFTQRAFLNGKMDLAQAEAVGDIIAARTDEALALARSQQSGRLSSEVAEIRHVILGVMARIEASIDFPEDVGELDTDLCEREIQDAQARIARLLATADRGILVREGLKMVLAGRPNVGKSSLLNALLRVSRAIVTPIPGTTRDTLEESVNIRGIPVRAVDTAGVRDTDDLVEKLGVERSMESLRGADLVLLILDAAVGETDEDRALRAQLGSTPHVIVWNKCDLQTPENAGPDDARVSASTGEGIEALEETIAHRALSGGVIDTGSAGAVISHSRHRHALEAAQARLDDALATLRGHMPADFISIDVRGALLSLGEVTGETATEDIIHEIFSRFCIGK</sequence>
<evidence type="ECO:0000313" key="13">
    <source>
        <dbReference type="Proteomes" id="UP000287394"/>
    </source>
</evidence>
<dbReference type="Proteomes" id="UP000287394">
    <property type="component" value="Chromosome"/>
</dbReference>
<dbReference type="GO" id="GO:0030488">
    <property type="term" value="P:tRNA methylation"/>
    <property type="evidence" value="ECO:0007669"/>
    <property type="project" value="TreeGrafter"/>
</dbReference>
<dbReference type="Gene3D" id="1.20.120.430">
    <property type="entry name" value="tRNA modification GTPase MnmE domain 2"/>
    <property type="match status" value="1"/>
</dbReference>
<keyword evidence="5 10" id="KW-0547">Nucleotide-binding</keyword>
<evidence type="ECO:0000256" key="8">
    <source>
        <dbReference type="ARBA" id="ARBA00022958"/>
    </source>
</evidence>
<evidence type="ECO:0000256" key="5">
    <source>
        <dbReference type="ARBA" id="ARBA00022741"/>
    </source>
</evidence>
<keyword evidence="3 10" id="KW-0819">tRNA processing</keyword>
<comment type="subcellular location">
    <subcellularLocation>
        <location evidence="10">Cytoplasm</location>
    </subcellularLocation>
</comment>
<feature type="binding site" evidence="10">
    <location>
        <begin position="262"/>
        <end position="268"/>
    </location>
    <ligand>
        <name>GTP</name>
        <dbReference type="ChEBI" id="CHEBI:37565"/>
    </ligand>
</feature>
<feature type="binding site" evidence="10">
    <location>
        <position position="138"/>
    </location>
    <ligand>
        <name>(6S)-5-formyl-5,6,7,8-tetrahydrofolate</name>
        <dbReference type="ChEBI" id="CHEBI:57457"/>
    </ligand>
</feature>
<evidence type="ECO:0000313" key="12">
    <source>
        <dbReference type="EMBL" id="BDI33866.1"/>
    </source>
</evidence>
<feature type="binding site" evidence="10">
    <location>
        <position position="465"/>
    </location>
    <ligand>
        <name>(6S)-5-formyl-5,6,7,8-tetrahydrofolate</name>
        <dbReference type="ChEBI" id="CHEBI:57457"/>
    </ligand>
</feature>
<feature type="binding site" evidence="10">
    <location>
        <position position="247"/>
    </location>
    <ligand>
        <name>Mg(2+)</name>
        <dbReference type="ChEBI" id="CHEBI:18420"/>
    </ligand>
</feature>
<dbReference type="Pfam" id="PF12631">
    <property type="entry name" value="MnmE_helical"/>
    <property type="match status" value="1"/>
</dbReference>
<keyword evidence="9 10" id="KW-0342">GTP-binding</keyword>
<feature type="binding site" evidence="10">
    <location>
        <position position="243"/>
    </location>
    <ligand>
        <name>K(+)</name>
        <dbReference type="ChEBI" id="CHEBI:29103"/>
    </ligand>
</feature>
<evidence type="ECO:0000256" key="3">
    <source>
        <dbReference type="ARBA" id="ARBA00022694"/>
    </source>
</evidence>
<dbReference type="EMBL" id="AP025739">
    <property type="protein sequence ID" value="BDI33866.1"/>
    <property type="molecule type" value="Genomic_DNA"/>
</dbReference>
<accession>A0A402CZV3</accession>
<dbReference type="GO" id="GO:0005525">
    <property type="term" value="F:GTP binding"/>
    <property type="evidence" value="ECO:0007669"/>
    <property type="project" value="UniProtKB-UniRule"/>
</dbReference>
<dbReference type="InterPro" id="IPR005225">
    <property type="entry name" value="Small_GTP-bd"/>
</dbReference>
<dbReference type="InterPro" id="IPR004520">
    <property type="entry name" value="GTPase_MnmE"/>
</dbReference>
<dbReference type="SUPFAM" id="SSF52540">
    <property type="entry name" value="P-loop containing nucleoside triphosphate hydrolases"/>
    <property type="match status" value="1"/>
</dbReference>
<proteinExistence type="inferred from homology"/>
<gene>
    <name evidence="10 12" type="primary">mnmE</name>
    <name evidence="10" type="synonym">trmE</name>
    <name evidence="12" type="ORF">CCAX7_59170</name>
</gene>
<dbReference type="PROSITE" id="PS51709">
    <property type="entry name" value="G_TRME"/>
    <property type="match status" value="1"/>
</dbReference>
<dbReference type="InterPro" id="IPR031168">
    <property type="entry name" value="G_TrmE"/>
</dbReference>
<dbReference type="Gene3D" id="3.40.50.300">
    <property type="entry name" value="P-loop containing nucleotide triphosphate hydrolases"/>
    <property type="match status" value="1"/>
</dbReference>
<feature type="binding site" evidence="10">
    <location>
        <position position="267"/>
    </location>
    <ligand>
        <name>K(+)</name>
        <dbReference type="ChEBI" id="CHEBI:29103"/>
    </ligand>
</feature>
<dbReference type="NCBIfam" id="TIGR00450">
    <property type="entry name" value="mnmE_trmE_thdF"/>
    <property type="match status" value="1"/>
</dbReference>
<keyword evidence="8 10" id="KW-0630">Potassium</keyword>
<comment type="caution">
    <text evidence="10">Lacks conserved residue(s) required for the propagation of feature annotation.</text>
</comment>
<comment type="cofactor">
    <cofactor evidence="10">
        <name>K(+)</name>
        <dbReference type="ChEBI" id="CHEBI:29103"/>
    </cofactor>
    <text evidence="10">Binds 1 potassium ion per subunit.</text>
</comment>
<dbReference type="Gene3D" id="3.30.1360.120">
    <property type="entry name" value="Probable tRNA modification gtpase trme, domain 1"/>
    <property type="match status" value="1"/>
</dbReference>
<dbReference type="CDD" id="cd04164">
    <property type="entry name" value="trmE"/>
    <property type="match status" value="1"/>
</dbReference>
<comment type="similarity">
    <text evidence="1 10 11">Belongs to the TRAFAC class TrmE-Era-EngA-EngB-Septin-like GTPase superfamily. TrmE GTPase family.</text>
</comment>
<keyword evidence="13" id="KW-1185">Reference proteome</keyword>
<evidence type="ECO:0000256" key="4">
    <source>
        <dbReference type="ARBA" id="ARBA00022723"/>
    </source>
</evidence>
<feature type="binding site" evidence="10">
    <location>
        <begin position="287"/>
        <end position="290"/>
    </location>
    <ligand>
        <name>GTP</name>
        <dbReference type="ChEBI" id="CHEBI:37565"/>
    </ligand>
</feature>
<dbReference type="InterPro" id="IPR018948">
    <property type="entry name" value="GTP-bd_TrmE_N"/>
</dbReference>
<comment type="function">
    <text evidence="10">Exhibits a very high intrinsic GTPase hydrolysis rate. Involved in the addition of a carboxymethylaminomethyl (cmnm) group at the wobble position (U34) of certain tRNAs, forming tRNA-cmnm(5)s(2)U34.</text>
</comment>
<dbReference type="CDD" id="cd14858">
    <property type="entry name" value="TrmE_N"/>
    <property type="match status" value="1"/>
</dbReference>
<keyword evidence="7 10" id="KW-0460">Magnesium</keyword>
<keyword evidence="6 10" id="KW-0378">Hydrolase</keyword>
<dbReference type="GO" id="GO:0002098">
    <property type="term" value="P:tRNA wobble uridine modification"/>
    <property type="evidence" value="ECO:0007669"/>
    <property type="project" value="TreeGrafter"/>
</dbReference>
<feature type="binding site" evidence="10">
    <location>
        <position position="262"/>
    </location>
    <ligand>
        <name>K(+)</name>
        <dbReference type="ChEBI" id="CHEBI:29103"/>
    </ligand>
</feature>
<dbReference type="SUPFAM" id="SSF116878">
    <property type="entry name" value="TrmE connector domain"/>
    <property type="match status" value="1"/>
</dbReference>
<dbReference type="PANTHER" id="PTHR42714:SF2">
    <property type="entry name" value="TRNA MODIFICATION GTPASE GTPBP3, MITOCHONDRIAL"/>
    <property type="match status" value="1"/>
</dbReference>
<evidence type="ECO:0000256" key="1">
    <source>
        <dbReference type="ARBA" id="ARBA00011043"/>
    </source>
</evidence>
<dbReference type="InterPro" id="IPR027368">
    <property type="entry name" value="MnmE_dom2"/>
</dbReference>
<dbReference type="GO" id="GO:0003924">
    <property type="term" value="F:GTPase activity"/>
    <property type="evidence" value="ECO:0007669"/>
    <property type="project" value="UniProtKB-UniRule"/>
</dbReference>
<keyword evidence="2 10" id="KW-0963">Cytoplasm</keyword>
<dbReference type="EC" id="3.6.-.-" evidence="10"/>
<feature type="binding site" evidence="10">
    <location>
        <begin position="243"/>
        <end position="248"/>
    </location>
    <ligand>
        <name>GTP</name>
        <dbReference type="ChEBI" id="CHEBI:37565"/>
    </ligand>
</feature>
<dbReference type="InterPro" id="IPR027417">
    <property type="entry name" value="P-loop_NTPase"/>
</dbReference>
<dbReference type="InterPro" id="IPR027266">
    <property type="entry name" value="TrmE/GcvT-like"/>
</dbReference>
<dbReference type="InterPro" id="IPR006073">
    <property type="entry name" value="GTP-bd"/>
</dbReference>
<feature type="binding site" evidence="10">
    <location>
        <position position="35"/>
    </location>
    <ligand>
        <name>(6S)-5-formyl-5,6,7,8-tetrahydrofolate</name>
        <dbReference type="ChEBI" id="CHEBI:57457"/>
    </ligand>
</feature>